<keyword evidence="2" id="KW-1185">Reference proteome</keyword>
<evidence type="ECO:0000313" key="1">
    <source>
        <dbReference type="EMBL" id="BCA85207.1"/>
    </source>
</evidence>
<dbReference type="AlphaFoldDB" id="A0A679IQ46"/>
<reference evidence="1 2" key="1">
    <citation type="submission" date="2020-02" db="EMBL/GenBank/DDBJ databases">
        <title>Characterization of vanA genotype vancomycin-resistant Enterococcus saigonensis VE80.</title>
        <authorList>
            <person name="Harada T."/>
            <person name="Motooka D."/>
            <person name="Nakamura S."/>
            <person name="Yamamoto Y."/>
            <person name="Kawahara R."/>
            <person name="Kawatsu K."/>
        </authorList>
    </citation>
    <scope>NUCLEOTIDE SEQUENCE [LARGE SCALE GENOMIC DNA]</scope>
    <source>
        <strain evidence="1 2">VE80</strain>
    </source>
</reference>
<dbReference type="Proteomes" id="UP000502998">
    <property type="component" value="Chromosome"/>
</dbReference>
<dbReference type="EMBL" id="AP022822">
    <property type="protein sequence ID" value="BCA85207.1"/>
    <property type="molecule type" value="Genomic_DNA"/>
</dbReference>
<dbReference type="KEGG" id="esg:EsVE80_07300"/>
<accession>A0A679IQ46</accession>
<evidence type="ECO:0000313" key="2">
    <source>
        <dbReference type="Proteomes" id="UP000502998"/>
    </source>
</evidence>
<dbReference type="RefSeq" id="WP_173102509.1">
    <property type="nucleotide sequence ID" value="NZ_AP022822.1"/>
</dbReference>
<protein>
    <recommendedName>
        <fullName evidence="3">WxL domain-containing protein</fullName>
    </recommendedName>
</protein>
<proteinExistence type="predicted"/>
<dbReference type="Gene3D" id="3.10.20.320">
    <property type="entry name" value="Putative peptidoglycan bound protein (lpxtg motif)"/>
    <property type="match status" value="1"/>
</dbReference>
<organism evidence="1 2">
    <name type="scientific">Enterococcus saigonensis</name>
    <dbReference type="NCBI Taxonomy" id="1805431"/>
    <lineage>
        <taxon>Bacteria</taxon>
        <taxon>Bacillati</taxon>
        <taxon>Bacillota</taxon>
        <taxon>Bacilli</taxon>
        <taxon>Lactobacillales</taxon>
        <taxon>Enterococcaceae</taxon>
        <taxon>Enterococcus</taxon>
    </lineage>
</organism>
<evidence type="ECO:0008006" key="3">
    <source>
        <dbReference type="Google" id="ProtNLM"/>
    </source>
</evidence>
<name>A0A679IQ46_9ENTE</name>
<gene>
    <name evidence="1" type="ORF">EsVE80_07300</name>
</gene>
<sequence length="703" mass="79881">MKNSVKLYLFLLGVFISLSITTPGYATKLVTKLTNHTNLHDYGYFIQLPGSYTPAENIFIMQRGAKTTVDSFTGSATSEQLIVDANTPSSSATIHNVGWYNGHSVSVHVSLHKNLDNFAGGTLSLAKESFLNLTIDGDVEVSYEFFDETNTPLAITTTVNCNQLNKQFYFGVTNVSFKTLHAYEPTNIFSRTWRDDKGIYWVTYHNEVDGAATGDTKQQLEIVTQPTKSIRFIYHNNTRNPVNVPYHPQFIAKPEFGAAYANSLILDKPESVLTLSSQQIIPKVPDNQKPNKLALYFDLTNILQSQQYHFENIRIDNFDGEDVTSLFTSQLQGNTLVVTANNPTDSRLCETTLSYHVNFKWQRYKHPVSDRFIENNKLSLFYAIRTEIQNSERAFDTTTSAHLAINYQGKVHVTFVDENNHSLQNTLVKSGILTQTFDVSKLYPEIPNYIPIKNTVTEDSGIYTLDTPTITHRYQRSMILSLKNLGDTLLVSRFNNQSLLHIWFKHEAGKNIKLMAKLQNKKIVIKQYTAAQSDVQDNVYFDVPKNWLNKKVSFYLEDDLENISNIEQRTLIKEEKPTLIVPDNLSFGNQEVPPTDRFIKLSNNPLLHIKDDSQLDKGTWRIKVKLKKEMTSKDGQLLKHALYLNDEKTQNKKIMNNEEQLVASGNGNKIINLTKLLELKLSPSNSSGSYQGEIIWSLEDAPL</sequence>